<dbReference type="EMBL" id="JBHTBS010000012">
    <property type="protein sequence ID" value="MFC7339132.1"/>
    <property type="molecule type" value="Genomic_DNA"/>
</dbReference>
<evidence type="ECO:0000313" key="2">
    <source>
        <dbReference type="Proteomes" id="UP001596472"/>
    </source>
</evidence>
<sequence>MTQVTTRQVEDEWVAKAKAKAAERGVSMNTVLVEALRTGLGVNGT</sequence>
<protein>
    <recommendedName>
        <fullName evidence="3">Toxin-antitoxin system HicB family antitoxin</fullName>
    </recommendedName>
</protein>
<dbReference type="RefSeq" id="WP_379715347.1">
    <property type="nucleotide sequence ID" value="NZ_JBHTBS010000012.1"/>
</dbReference>
<keyword evidence="2" id="KW-1185">Reference proteome</keyword>
<name>A0ABW2L9R9_9BACT</name>
<dbReference type="InterPro" id="IPR010985">
    <property type="entry name" value="Ribbon_hlx_hlx"/>
</dbReference>
<evidence type="ECO:0000313" key="1">
    <source>
        <dbReference type="EMBL" id="MFC7339132.1"/>
    </source>
</evidence>
<comment type="caution">
    <text evidence="1">The sequence shown here is derived from an EMBL/GenBank/DDBJ whole genome shotgun (WGS) entry which is preliminary data.</text>
</comment>
<evidence type="ECO:0008006" key="3">
    <source>
        <dbReference type="Google" id="ProtNLM"/>
    </source>
</evidence>
<gene>
    <name evidence="1" type="ORF">ACFQY0_18205</name>
</gene>
<reference evidence="2" key="1">
    <citation type="journal article" date="2019" name="Int. J. Syst. Evol. Microbiol.">
        <title>The Global Catalogue of Microorganisms (GCM) 10K type strain sequencing project: providing services to taxonomists for standard genome sequencing and annotation.</title>
        <authorList>
            <consortium name="The Broad Institute Genomics Platform"/>
            <consortium name="The Broad Institute Genome Sequencing Center for Infectious Disease"/>
            <person name="Wu L."/>
            <person name="Ma J."/>
        </authorList>
    </citation>
    <scope>NUCLEOTIDE SEQUENCE [LARGE SCALE GENOMIC DNA]</scope>
    <source>
        <strain evidence="2">CGMCC 4.1467</strain>
    </source>
</reference>
<proteinExistence type="predicted"/>
<accession>A0ABW2L9R9</accession>
<dbReference type="Proteomes" id="UP001596472">
    <property type="component" value="Unassembled WGS sequence"/>
</dbReference>
<organism evidence="1 2">
    <name type="scientific">Haloferula chungangensis</name>
    <dbReference type="NCBI Taxonomy" id="1048331"/>
    <lineage>
        <taxon>Bacteria</taxon>
        <taxon>Pseudomonadati</taxon>
        <taxon>Verrucomicrobiota</taxon>
        <taxon>Verrucomicrobiia</taxon>
        <taxon>Verrucomicrobiales</taxon>
        <taxon>Verrucomicrobiaceae</taxon>
        <taxon>Haloferula</taxon>
    </lineage>
</organism>
<dbReference type="SUPFAM" id="SSF47598">
    <property type="entry name" value="Ribbon-helix-helix"/>
    <property type="match status" value="1"/>
</dbReference>